<reference evidence="9 10" key="1">
    <citation type="submission" date="2019-08" db="EMBL/GenBank/DDBJ databases">
        <title>In-depth cultivation of the pig gut microbiome towards novel bacterial diversity and tailored functional studies.</title>
        <authorList>
            <person name="Wylensek D."/>
            <person name="Hitch T.C.A."/>
            <person name="Clavel T."/>
        </authorList>
    </citation>
    <scope>NUCLEOTIDE SEQUENCE [LARGE SCALE GENOMIC DNA]</scope>
    <source>
        <strain evidence="9 10">Oil+RF-744-WCA-WT-11</strain>
    </source>
</reference>
<dbReference type="SUPFAM" id="SSF161098">
    <property type="entry name" value="MetI-like"/>
    <property type="match status" value="1"/>
</dbReference>
<dbReference type="InterPro" id="IPR000515">
    <property type="entry name" value="MetI-like"/>
</dbReference>
<keyword evidence="3" id="KW-1003">Cell membrane</keyword>
<comment type="caution">
    <text evidence="9">The sequence shown here is derived from an EMBL/GenBank/DDBJ whole genome shotgun (WGS) entry which is preliminary data.</text>
</comment>
<name>A0A6L5X501_9FIRM</name>
<dbReference type="PROSITE" id="PS50928">
    <property type="entry name" value="ABC_TM1"/>
    <property type="match status" value="1"/>
</dbReference>
<evidence type="ECO:0000256" key="2">
    <source>
        <dbReference type="ARBA" id="ARBA00022448"/>
    </source>
</evidence>
<evidence type="ECO:0000313" key="10">
    <source>
        <dbReference type="Proteomes" id="UP000481852"/>
    </source>
</evidence>
<protein>
    <submittedName>
        <fullName evidence="9">Carbohydrate ABC transporter permease</fullName>
    </submittedName>
</protein>
<dbReference type="PANTHER" id="PTHR43744">
    <property type="entry name" value="ABC TRANSPORTER PERMEASE PROTEIN MG189-RELATED-RELATED"/>
    <property type="match status" value="1"/>
</dbReference>
<evidence type="ECO:0000313" key="9">
    <source>
        <dbReference type="EMBL" id="MSS13944.1"/>
    </source>
</evidence>
<feature type="transmembrane region" description="Helical" evidence="7">
    <location>
        <begin position="78"/>
        <end position="97"/>
    </location>
</feature>
<dbReference type="PANTHER" id="PTHR43744:SF9">
    <property type="entry name" value="POLYGALACTURONAN_RHAMNOGALACTURONAN TRANSPORT SYSTEM PERMEASE PROTEIN YTCP"/>
    <property type="match status" value="1"/>
</dbReference>
<keyword evidence="6 7" id="KW-0472">Membrane</keyword>
<feature type="transmembrane region" description="Helical" evidence="7">
    <location>
        <begin position="259"/>
        <end position="278"/>
    </location>
</feature>
<dbReference type="Gene3D" id="1.10.3720.10">
    <property type="entry name" value="MetI-like"/>
    <property type="match status" value="1"/>
</dbReference>
<dbReference type="GO" id="GO:0055085">
    <property type="term" value="P:transmembrane transport"/>
    <property type="evidence" value="ECO:0007669"/>
    <property type="project" value="InterPro"/>
</dbReference>
<dbReference type="Proteomes" id="UP000481852">
    <property type="component" value="Unassembled WGS sequence"/>
</dbReference>
<accession>A0A6L5X501</accession>
<keyword evidence="2 7" id="KW-0813">Transport</keyword>
<dbReference type="GO" id="GO:0005886">
    <property type="term" value="C:plasma membrane"/>
    <property type="evidence" value="ECO:0007669"/>
    <property type="project" value="UniProtKB-SubCell"/>
</dbReference>
<feature type="transmembrane region" description="Helical" evidence="7">
    <location>
        <begin position="183"/>
        <end position="208"/>
    </location>
</feature>
<feature type="transmembrane region" description="Helical" evidence="7">
    <location>
        <begin position="12"/>
        <end position="31"/>
    </location>
</feature>
<evidence type="ECO:0000256" key="4">
    <source>
        <dbReference type="ARBA" id="ARBA00022692"/>
    </source>
</evidence>
<evidence type="ECO:0000256" key="3">
    <source>
        <dbReference type="ARBA" id="ARBA00022475"/>
    </source>
</evidence>
<dbReference type="InterPro" id="IPR035906">
    <property type="entry name" value="MetI-like_sf"/>
</dbReference>
<keyword evidence="10" id="KW-1185">Reference proteome</keyword>
<organism evidence="9 10">
    <name type="scientific">Porcincola intestinalis</name>
    <dbReference type="NCBI Taxonomy" id="2606632"/>
    <lineage>
        <taxon>Bacteria</taxon>
        <taxon>Bacillati</taxon>
        <taxon>Bacillota</taxon>
        <taxon>Clostridia</taxon>
        <taxon>Lachnospirales</taxon>
        <taxon>Lachnospiraceae</taxon>
        <taxon>Porcincola</taxon>
    </lineage>
</organism>
<dbReference type="RefSeq" id="WP_154522740.1">
    <property type="nucleotide sequence ID" value="NZ_VULZ01000002.1"/>
</dbReference>
<evidence type="ECO:0000256" key="1">
    <source>
        <dbReference type="ARBA" id="ARBA00004651"/>
    </source>
</evidence>
<keyword evidence="5 7" id="KW-1133">Transmembrane helix</keyword>
<evidence type="ECO:0000256" key="5">
    <source>
        <dbReference type="ARBA" id="ARBA00022989"/>
    </source>
</evidence>
<comment type="subcellular location">
    <subcellularLocation>
        <location evidence="1 7">Cell membrane</location>
        <topology evidence="1 7">Multi-pass membrane protein</topology>
    </subcellularLocation>
</comment>
<dbReference type="EMBL" id="VULZ01000002">
    <property type="protein sequence ID" value="MSS13944.1"/>
    <property type="molecule type" value="Genomic_DNA"/>
</dbReference>
<comment type="similarity">
    <text evidence="7">Belongs to the binding-protein-dependent transport system permease family.</text>
</comment>
<gene>
    <name evidence="9" type="ORF">FYJ35_02620</name>
</gene>
<feature type="transmembrane region" description="Helical" evidence="7">
    <location>
        <begin position="109"/>
        <end position="129"/>
    </location>
</feature>
<evidence type="ECO:0000256" key="7">
    <source>
        <dbReference type="RuleBase" id="RU363032"/>
    </source>
</evidence>
<sequence>MSRKKGNDKVFNLVNGLIMVIVCIFIAYPLWYVLIASITDSAIVNSGKLLVLPEKIFLGGYKKILGYKPIWTGYLNTIKYTVAGTAVSIATTVPCAYALSRKDLAGRKLISVLFTFTMFFNGGIIPLYLVINKLGIYNTIFAMILPSAVSVYNLIVCRSFFDSNVPNELVEAAKIDGGNDFDIFFKIVLPISSTIIAVMILFYATSIWNSFMNALMFMGDQEKMPLQVILRNLILSNQASSVLSAGTDMIERMKLAEQLKYGVIVVSALPLLIVYPFVQKYFAKGVMIGAVKG</sequence>
<dbReference type="Pfam" id="PF00528">
    <property type="entry name" value="BPD_transp_1"/>
    <property type="match status" value="1"/>
</dbReference>
<evidence type="ECO:0000256" key="6">
    <source>
        <dbReference type="ARBA" id="ARBA00023136"/>
    </source>
</evidence>
<keyword evidence="4 7" id="KW-0812">Transmembrane</keyword>
<dbReference type="CDD" id="cd06261">
    <property type="entry name" value="TM_PBP2"/>
    <property type="match status" value="1"/>
</dbReference>
<dbReference type="AlphaFoldDB" id="A0A6L5X501"/>
<evidence type="ECO:0000259" key="8">
    <source>
        <dbReference type="PROSITE" id="PS50928"/>
    </source>
</evidence>
<feature type="transmembrane region" description="Helical" evidence="7">
    <location>
        <begin position="135"/>
        <end position="155"/>
    </location>
</feature>
<proteinExistence type="inferred from homology"/>
<feature type="domain" description="ABC transmembrane type-1" evidence="8">
    <location>
        <begin position="74"/>
        <end position="282"/>
    </location>
</feature>